<dbReference type="Proteomes" id="UP001168821">
    <property type="component" value="Unassembled WGS sequence"/>
</dbReference>
<dbReference type="Pfam" id="PF14740">
    <property type="entry name" value="DUF4471"/>
    <property type="match status" value="1"/>
</dbReference>
<feature type="domain" description="DUF4470" evidence="5">
    <location>
        <begin position="2"/>
        <end position="101"/>
    </location>
</feature>
<evidence type="ECO:0000313" key="7">
    <source>
        <dbReference type="EMBL" id="KAJ3642084.1"/>
    </source>
</evidence>
<dbReference type="GO" id="GO:0070286">
    <property type="term" value="P:axonemal dynein complex assembly"/>
    <property type="evidence" value="ECO:0007669"/>
    <property type="project" value="InterPro"/>
</dbReference>
<dbReference type="EMBL" id="JALNTZ010000008">
    <property type="protein sequence ID" value="KAJ3642084.1"/>
    <property type="molecule type" value="Genomic_DNA"/>
</dbReference>
<dbReference type="InterPro" id="IPR028235">
    <property type="entry name" value="DNAAF3_C"/>
</dbReference>
<proteinExistence type="inferred from homology"/>
<evidence type="ECO:0000256" key="4">
    <source>
        <dbReference type="ARBA" id="ARBA00024190"/>
    </source>
</evidence>
<sequence length="443" mass="51056">MFWGLTPSLDILGLYIEENETLPAEVNVLLVGGADARHILHTLARRYRHAPTKLNFYVAEASLETIAKQLLLLNVSFQHPSVLGLIPKAKIFMELYGNALVRPSVAKFLTATATEMVKMVTDYDYLAKVMPFVSLEVKYKERDYLENLFKFWCGRDDFDICDSWDRRLRKNLGVRYDSRLGAFDWDLHMRLHSIGGRQICSQEYRNFRSTGVAFSWLESEVSKPNRSMVCVVIPNGEKFVHCGYLGEMSTGPFVAYGLECEDENYLKHTNGQNTYRATDVTERNLCQIFHEIQYGAEYTHRTTSDVKLGPVVMNLGEKRVIDIKASESEKVATNRCFELENVKITFISLSSLPLMKHKSDYREFFHVIYFGCFYVKHLCKELISHVAAARALILIENQKFVVTHREKELREFDEEIKKALDGAPRKETAFDPCQDNFAKFVKL</sequence>
<dbReference type="PANTHER" id="PTHR22118">
    <property type="entry name" value="DYNEIN ASSEMBLY FACTOR 3, AXONEMAL"/>
    <property type="match status" value="1"/>
</dbReference>
<dbReference type="InterPro" id="IPR027974">
    <property type="entry name" value="DUF4470"/>
</dbReference>
<evidence type="ECO:0000313" key="8">
    <source>
        <dbReference type="Proteomes" id="UP001168821"/>
    </source>
</evidence>
<keyword evidence="8" id="KW-1185">Reference proteome</keyword>
<evidence type="ECO:0000259" key="5">
    <source>
        <dbReference type="Pfam" id="PF14737"/>
    </source>
</evidence>
<dbReference type="AlphaFoldDB" id="A0AA38M413"/>
<keyword evidence="2" id="KW-0963">Cytoplasm</keyword>
<evidence type="ECO:0000256" key="3">
    <source>
        <dbReference type="ARBA" id="ARBA00022794"/>
    </source>
</evidence>
<protein>
    <recommendedName>
        <fullName evidence="9">Dynein assembly factor 3, axonemal</fullName>
    </recommendedName>
</protein>
<comment type="caution">
    <text evidence="7">The sequence shown here is derived from an EMBL/GenBank/DDBJ whole genome shotgun (WGS) entry which is preliminary data.</text>
</comment>
<name>A0AA38M413_9CUCU</name>
<reference evidence="7" key="1">
    <citation type="journal article" date="2023" name="G3 (Bethesda)">
        <title>Whole genome assemblies of Zophobas morio and Tenebrio molitor.</title>
        <authorList>
            <person name="Kaur S."/>
            <person name="Stinson S.A."/>
            <person name="diCenzo G.C."/>
        </authorList>
    </citation>
    <scope>NUCLEOTIDE SEQUENCE</scope>
    <source>
        <strain evidence="7">QUZm001</strain>
    </source>
</reference>
<dbReference type="GO" id="GO:0044458">
    <property type="term" value="P:motile cilium assembly"/>
    <property type="evidence" value="ECO:0007669"/>
    <property type="project" value="TreeGrafter"/>
</dbReference>
<comment type="subcellular location">
    <subcellularLocation>
        <location evidence="4">Dynein axonemal particle</location>
    </subcellularLocation>
</comment>
<evidence type="ECO:0000256" key="2">
    <source>
        <dbReference type="ARBA" id="ARBA00022490"/>
    </source>
</evidence>
<dbReference type="Pfam" id="PF14737">
    <property type="entry name" value="DUF4470"/>
    <property type="match status" value="1"/>
</dbReference>
<evidence type="ECO:0000259" key="6">
    <source>
        <dbReference type="Pfam" id="PF14740"/>
    </source>
</evidence>
<feature type="domain" description="Dynein assembly factor 3 C-terminal" evidence="6">
    <location>
        <begin position="136"/>
        <end position="423"/>
    </location>
</feature>
<accession>A0AA38M413</accession>
<evidence type="ECO:0000256" key="1">
    <source>
        <dbReference type="ARBA" id="ARBA00010449"/>
    </source>
</evidence>
<dbReference type="InterPro" id="IPR039304">
    <property type="entry name" value="DNAAF3"/>
</dbReference>
<comment type="similarity">
    <text evidence="1">Belongs to the DNAAF3 family.</text>
</comment>
<gene>
    <name evidence="7" type="ORF">Zmor_024901</name>
</gene>
<keyword evidence="3" id="KW-0970">Cilium biogenesis/degradation</keyword>
<dbReference type="GO" id="GO:0120293">
    <property type="term" value="C:dynein axonemal particle"/>
    <property type="evidence" value="ECO:0007669"/>
    <property type="project" value="UniProtKB-SubCell"/>
</dbReference>
<dbReference type="PANTHER" id="PTHR22118:SF14">
    <property type="entry name" value="DYNEIN AXONEMAL ASSEMBLY FACTOR 3"/>
    <property type="match status" value="1"/>
</dbReference>
<organism evidence="7 8">
    <name type="scientific">Zophobas morio</name>
    <dbReference type="NCBI Taxonomy" id="2755281"/>
    <lineage>
        <taxon>Eukaryota</taxon>
        <taxon>Metazoa</taxon>
        <taxon>Ecdysozoa</taxon>
        <taxon>Arthropoda</taxon>
        <taxon>Hexapoda</taxon>
        <taxon>Insecta</taxon>
        <taxon>Pterygota</taxon>
        <taxon>Neoptera</taxon>
        <taxon>Endopterygota</taxon>
        <taxon>Coleoptera</taxon>
        <taxon>Polyphaga</taxon>
        <taxon>Cucujiformia</taxon>
        <taxon>Tenebrionidae</taxon>
        <taxon>Zophobas</taxon>
    </lineage>
</organism>
<evidence type="ECO:0008006" key="9">
    <source>
        <dbReference type="Google" id="ProtNLM"/>
    </source>
</evidence>